<keyword evidence="1" id="KW-1133">Transmembrane helix</keyword>
<evidence type="ECO:0000313" key="2">
    <source>
        <dbReference type="EMBL" id="CAL1370756.1"/>
    </source>
</evidence>
<proteinExistence type="predicted"/>
<keyword evidence="1" id="KW-0472">Membrane</keyword>
<sequence>MLPPNQPAPRYPWDNHRIKLLWIVMGLVHEVLTLSQFNYYFWVRIGIHHPVILVTRSSTNFLVALAVYSSLGGWVPGLDLALCSRLGSDKYSPFVMLPSGDSAREALPAVTLHVSPAGAVMQCACMGGEIEWGSSSV</sequence>
<protein>
    <submittedName>
        <fullName evidence="2">Uncharacterized protein</fullName>
    </submittedName>
</protein>
<dbReference type="Proteomes" id="UP001497516">
    <property type="component" value="Chromosome 2"/>
</dbReference>
<accession>A0AAV2DCC4</accession>
<keyword evidence="1" id="KW-0812">Transmembrane</keyword>
<name>A0AAV2DCC4_9ROSI</name>
<dbReference type="EMBL" id="OZ034815">
    <property type="protein sequence ID" value="CAL1370756.1"/>
    <property type="molecule type" value="Genomic_DNA"/>
</dbReference>
<evidence type="ECO:0000313" key="3">
    <source>
        <dbReference type="Proteomes" id="UP001497516"/>
    </source>
</evidence>
<feature type="transmembrane region" description="Helical" evidence="1">
    <location>
        <begin position="20"/>
        <end position="41"/>
    </location>
</feature>
<gene>
    <name evidence="2" type="ORF">LTRI10_LOCUS12859</name>
</gene>
<reference evidence="2 3" key="1">
    <citation type="submission" date="2024-04" db="EMBL/GenBank/DDBJ databases">
        <authorList>
            <person name="Fracassetti M."/>
        </authorList>
    </citation>
    <scope>NUCLEOTIDE SEQUENCE [LARGE SCALE GENOMIC DNA]</scope>
</reference>
<keyword evidence="3" id="KW-1185">Reference proteome</keyword>
<organism evidence="2 3">
    <name type="scientific">Linum trigynum</name>
    <dbReference type="NCBI Taxonomy" id="586398"/>
    <lineage>
        <taxon>Eukaryota</taxon>
        <taxon>Viridiplantae</taxon>
        <taxon>Streptophyta</taxon>
        <taxon>Embryophyta</taxon>
        <taxon>Tracheophyta</taxon>
        <taxon>Spermatophyta</taxon>
        <taxon>Magnoliopsida</taxon>
        <taxon>eudicotyledons</taxon>
        <taxon>Gunneridae</taxon>
        <taxon>Pentapetalae</taxon>
        <taxon>rosids</taxon>
        <taxon>fabids</taxon>
        <taxon>Malpighiales</taxon>
        <taxon>Linaceae</taxon>
        <taxon>Linum</taxon>
    </lineage>
</organism>
<evidence type="ECO:0000256" key="1">
    <source>
        <dbReference type="SAM" id="Phobius"/>
    </source>
</evidence>
<dbReference type="AlphaFoldDB" id="A0AAV2DCC4"/>